<dbReference type="STRING" id="40148.A0A0D9ZH69"/>
<dbReference type="Gramene" id="OGLUM04G02690.1">
    <property type="protein sequence ID" value="OGLUM04G02690.1"/>
    <property type="gene ID" value="OGLUM04G02690"/>
</dbReference>
<keyword evidence="2" id="KW-0131">Cell cycle</keyword>
<dbReference type="GO" id="GO:0000278">
    <property type="term" value="P:mitotic cell cycle"/>
    <property type="evidence" value="ECO:0007669"/>
    <property type="project" value="TreeGrafter"/>
</dbReference>
<feature type="region of interest" description="Disordered" evidence="3">
    <location>
        <begin position="331"/>
        <end position="359"/>
    </location>
</feature>
<feature type="region of interest" description="Disordered" evidence="3">
    <location>
        <begin position="1"/>
        <end position="27"/>
    </location>
</feature>
<dbReference type="Pfam" id="PF08839">
    <property type="entry name" value="CDT1"/>
    <property type="match status" value="1"/>
</dbReference>
<dbReference type="Proteomes" id="UP000026961">
    <property type="component" value="Chromosome 4"/>
</dbReference>
<dbReference type="EnsemblPlants" id="OGLUM04G02690.1">
    <property type="protein sequence ID" value="OGLUM04G02690.1"/>
    <property type="gene ID" value="OGLUM04G02690"/>
</dbReference>
<dbReference type="PANTHER" id="PTHR28637">
    <property type="entry name" value="DNA REPLICATION FACTOR CDT1"/>
    <property type="match status" value="1"/>
</dbReference>
<dbReference type="GO" id="GO:0003677">
    <property type="term" value="F:DNA binding"/>
    <property type="evidence" value="ECO:0007669"/>
    <property type="project" value="InterPro"/>
</dbReference>
<organism evidence="5">
    <name type="scientific">Oryza glumipatula</name>
    <dbReference type="NCBI Taxonomy" id="40148"/>
    <lineage>
        <taxon>Eukaryota</taxon>
        <taxon>Viridiplantae</taxon>
        <taxon>Streptophyta</taxon>
        <taxon>Embryophyta</taxon>
        <taxon>Tracheophyta</taxon>
        <taxon>Spermatophyta</taxon>
        <taxon>Magnoliopsida</taxon>
        <taxon>Liliopsida</taxon>
        <taxon>Poales</taxon>
        <taxon>Poaceae</taxon>
        <taxon>BOP clade</taxon>
        <taxon>Oryzoideae</taxon>
        <taxon>Oryzeae</taxon>
        <taxon>Oryzinae</taxon>
        <taxon>Oryza</taxon>
    </lineage>
</organism>
<dbReference type="InterPro" id="IPR036390">
    <property type="entry name" value="WH_DNA-bd_sf"/>
</dbReference>
<dbReference type="InterPro" id="IPR045173">
    <property type="entry name" value="Cdt1"/>
</dbReference>
<feature type="region of interest" description="Disordered" evidence="3">
    <location>
        <begin position="259"/>
        <end position="282"/>
    </location>
</feature>
<dbReference type="GO" id="GO:0000076">
    <property type="term" value="P:DNA replication checkpoint signaling"/>
    <property type="evidence" value="ECO:0007669"/>
    <property type="project" value="TreeGrafter"/>
</dbReference>
<evidence type="ECO:0000313" key="5">
    <source>
        <dbReference type="EnsemblPlants" id="OGLUM04G02690.1"/>
    </source>
</evidence>
<accession>A0A0D9ZH69</accession>
<evidence type="ECO:0000256" key="2">
    <source>
        <dbReference type="ARBA" id="ARBA00023306"/>
    </source>
</evidence>
<feature type="domain" description="CDT1 Geminin-binding" evidence="4">
    <location>
        <begin position="140"/>
        <end position="272"/>
    </location>
</feature>
<dbReference type="PANTHER" id="PTHR28637:SF1">
    <property type="entry name" value="DNA REPLICATION FACTOR CDT1"/>
    <property type="match status" value="1"/>
</dbReference>
<reference evidence="5" key="1">
    <citation type="submission" date="2015-04" db="UniProtKB">
        <authorList>
            <consortium name="EnsemblPlants"/>
        </authorList>
    </citation>
    <scope>IDENTIFICATION</scope>
</reference>
<evidence type="ECO:0000259" key="4">
    <source>
        <dbReference type="SMART" id="SM01075"/>
    </source>
</evidence>
<name>A0A0D9ZH69_9ORYZ</name>
<dbReference type="GO" id="GO:0070182">
    <property type="term" value="F:DNA polymerase binding"/>
    <property type="evidence" value="ECO:0007669"/>
    <property type="project" value="TreeGrafter"/>
</dbReference>
<dbReference type="Gene3D" id="1.10.10.1420">
    <property type="entry name" value="DNA replication factor Cdt1, C-terminal WH domain"/>
    <property type="match status" value="1"/>
</dbReference>
<proteinExistence type="inferred from homology"/>
<dbReference type="CDD" id="cd08767">
    <property type="entry name" value="Cdt1_c"/>
    <property type="match status" value="1"/>
</dbReference>
<protein>
    <recommendedName>
        <fullName evidence="4">CDT1 Geminin-binding domain-containing protein</fullName>
    </recommendedName>
</protein>
<dbReference type="FunFam" id="1.10.10.1420:FF:000003">
    <property type="entry name" value="CDT1-like protein a chloroplastic"/>
    <property type="match status" value="1"/>
</dbReference>
<comment type="similarity">
    <text evidence="1">Belongs to the Cdt1 family.</text>
</comment>
<evidence type="ECO:0000256" key="3">
    <source>
        <dbReference type="SAM" id="MobiDB-lite"/>
    </source>
</evidence>
<sequence>MESATPSKRAKTAAGVATPQKMGKAAAAAAAAALADQFLTPEKPTPKVAAAAAAAEQIWTPEKPEQPSAAERRARSSGGVAFSVKGVRRAALELRRRSESGAASPAAAAAAAEDELEAVERQLVVGPAPVRSPVKRRAKLPESYEMLCEFFNCFESSTRLLRMKGSKASFPNICASIQHLSERRFTYSHLAQLKYIMPEAIVINKILLRDETTCCMKPDLQVNLLVDVVEGVAKQKGETGYSALRRIFRQRLVDYFRDHPEGDDIPEHELPHPFGPTRSSAPQAIQEDIPKTVSALPLSSATDRQPVAMSHMPHSFKRMFSQRSVAAAAAATTSTTSPLSKVEPSITSPFSRKSLLGSPVSGSVSFVCESEGQEKSVEGVAFKSDVSEGTPAKFASTPVRLMAETPVLQTPKRPVSCTGYDTPPLKMAKRSARTKLFMTPTKDASSMDEKKQSTSASTLDGDDELLNFLPKSLLQSVKDKENRALEEKQTGFADRIKREKLIASLPSIFDIIFLIYQSRQRSVMTKQELIHKIIASNPKIVDRGEVEDQLKLLEEIIPDWISEKTARTGDVLCCVDTAMSQAEIRQRLYAAE</sequence>
<dbReference type="HOGENOM" id="CLU_019037_1_0_1"/>
<dbReference type="InterPro" id="IPR038090">
    <property type="entry name" value="Cdt1_C_WH_dom_sf"/>
</dbReference>
<dbReference type="SUPFAM" id="SSF46785">
    <property type="entry name" value="Winged helix' DNA-binding domain"/>
    <property type="match status" value="1"/>
</dbReference>
<feature type="compositionally biased region" description="Basic and acidic residues" evidence="3">
    <location>
        <begin position="62"/>
        <end position="74"/>
    </location>
</feature>
<feature type="region of interest" description="Disordered" evidence="3">
    <location>
        <begin position="45"/>
        <end position="77"/>
    </location>
</feature>
<dbReference type="Pfam" id="PF16679">
    <property type="entry name" value="CDT1_C"/>
    <property type="match status" value="1"/>
</dbReference>
<dbReference type="InterPro" id="IPR032054">
    <property type="entry name" value="Cdt1_C"/>
</dbReference>
<dbReference type="GO" id="GO:0030174">
    <property type="term" value="P:regulation of DNA-templated DNA replication initiation"/>
    <property type="evidence" value="ECO:0007669"/>
    <property type="project" value="InterPro"/>
</dbReference>
<feature type="region of interest" description="Disordered" evidence="3">
    <location>
        <begin position="440"/>
        <end position="461"/>
    </location>
</feature>
<feature type="compositionally biased region" description="Basic and acidic residues" evidence="3">
    <location>
        <begin position="259"/>
        <end position="271"/>
    </location>
</feature>
<keyword evidence="6" id="KW-1185">Reference proteome</keyword>
<dbReference type="InterPro" id="IPR014939">
    <property type="entry name" value="CDT1_Gemini-bd-like"/>
</dbReference>
<reference evidence="5" key="2">
    <citation type="submission" date="2018-05" db="EMBL/GenBank/DDBJ databases">
        <title>OgluRS3 (Oryza glumaepatula Reference Sequence Version 3).</title>
        <authorList>
            <person name="Zhang J."/>
            <person name="Kudrna D."/>
            <person name="Lee S."/>
            <person name="Talag J."/>
            <person name="Welchert J."/>
            <person name="Wing R.A."/>
        </authorList>
    </citation>
    <scope>NUCLEOTIDE SEQUENCE [LARGE SCALE GENOMIC DNA]</scope>
</reference>
<dbReference type="AlphaFoldDB" id="A0A0D9ZH69"/>
<dbReference type="SMART" id="SM01075">
    <property type="entry name" value="CDT1"/>
    <property type="match status" value="1"/>
</dbReference>
<evidence type="ECO:0000256" key="1">
    <source>
        <dbReference type="ARBA" id="ARBA00008356"/>
    </source>
</evidence>
<evidence type="ECO:0000313" key="6">
    <source>
        <dbReference type="Proteomes" id="UP000026961"/>
    </source>
</evidence>
<dbReference type="eggNOG" id="KOG4762">
    <property type="taxonomic scope" value="Eukaryota"/>
</dbReference>
<dbReference type="GO" id="GO:0071163">
    <property type="term" value="P:DNA replication preinitiation complex assembly"/>
    <property type="evidence" value="ECO:0007669"/>
    <property type="project" value="InterPro"/>
</dbReference>
<dbReference type="CDD" id="cd08674">
    <property type="entry name" value="Cdt1_m"/>
    <property type="match status" value="1"/>
</dbReference>
<dbReference type="GO" id="GO:0005634">
    <property type="term" value="C:nucleus"/>
    <property type="evidence" value="ECO:0007669"/>
    <property type="project" value="TreeGrafter"/>
</dbReference>